<reference evidence="7 8" key="1">
    <citation type="submission" date="2019-03" db="EMBL/GenBank/DDBJ databases">
        <title>Genomic Encyclopedia of Type Strains, Phase IV (KMG-IV): sequencing the most valuable type-strain genomes for metagenomic binning, comparative biology and taxonomic classification.</title>
        <authorList>
            <person name="Goeker M."/>
        </authorList>
    </citation>
    <scope>NUCLEOTIDE SEQUENCE [LARGE SCALE GENOMIC DNA]</scope>
    <source>
        <strain evidence="7 8">DSM 25082</strain>
    </source>
</reference>
<evidence type="ECO:0000256" key="5">
    <source>
        <dbReference type="ARBA" id="ARBA00023012"/>
    </source>
</evidence>
<protein>
    <recommendedName>
        <fullName evidence="2">histidine kinase</fullName>
        <ecNumber evidence="2">2.7.13.3</ecNumber>
    </recommendedName>
</protein>
<feature type="domain" description="Histidine kinase/HSP90-like ATPase" evidence="6">
    <location>
        <begin position="131"/>
        <end position="203"/>
    </location>
</feature>
<dbReference type="Gene3D" id="3.30.565.10">
    <property type="entry name" value="Histidine kinase-like ATPase, C-terminal domain"/>
    <property type="match status" value="1"/>
</dbReference>
<keyword evidence="4 7" id="KW-0418">Kinase</keyword>
<dbReference type="InterPro" id="IPR003594">
    <property type="entry name" value="HATPase_dom"/>
</dbReference>
<dbReference type="GO" id="GO:0004673">
    <property type="term" value="F:protein histidine kinase activity"/>
    <property type="evidence" value="ECO:0007669"/>
    <property type="project" value="UniProtKB-EC"/>
</dbReference>
<dbReference type="GO" id="GO:0000160">
    <property type="term" value="P:phosphorelay signal transduction system"/>
    <property type="evidence" value="ECO:0007669"/>
    <property type="project" value="UniProtKB-KW"/>
</dbReference>
<gene>
    <name evidence="7" type="ORF">DFR39_102346</name>
</gene>
<evidence type="ECO:0000256" key="4">
    <source>
        <dbReference type="ARBA" id="ARBA00022777"/>
    </source>
</evidence>
<organism evidence="7 8">
    <name type="scientific">Roseateles asaccharophilus</name>
    <dbReference type="NCBI Taxonomy" id="582607"/>
    <lineage>
        <taxon>Bacteria</taxon>
        <taxon>Pseudomonadati</taxon>
        <taxon>Pseudomonadota</taxon>
        <taxon>Betaproteobacteria</taxon>
        <taxon>Burkholderiales</taxon>
        <taxon>Sphaerotilaceae</taxon>
        <taxon>Roseateles</taxon>
    </lineage>
</organism>
<evidence type="ECO:0000259" key="6">
    <source>
        <dbReference type="Pfam" id="PF02518"/>
    </source>
</evidence>
<name>A0A4R6N9L1_9BURK</name>
<dbReference type="SUPFAM" id="SSF55874">
    <property type="entry name" value="ATPase domain of HSP90 chaperone/DNA topoisomerase II/histidine kinase"/>
    <property type="match status" value="1"/>
</dbReference>
<sequence length="225" mass="23563">MVQPPMANQGLSGSIKQDASPLIEILHDDLAQLLSLAMIQLDHARHSADPQALERARGLVGGALSSTRGLLARLQDAAVPEAGRGPRDQDLARALQRCAQRLGRASATPLAFSRCGNPAQPSPEIAQVLLAATRELLLNACRHAAGAPVELRLGDGGHPEQVQILVADRGPGLAKALSQARSGHGLGLSSLGSRLAPVGARLRWRADGLGVQASIRWRTGTALRT</sequence>
<accession>A0A4R6N9L1</accession>
<keyword evidence="3" id="KW-0808">Transferase</keyword>
<dbReference type="InterPro" id="IPR036890">
    <property type="entry name" value="HATPase_C_sf"/>
</dbReference>
<keyword evidence="8" id="KW-1185">Reference proteome</keyword>
<dbReference type="PANTHER" id="PTHR24421:SF10">
    <property type="entry name" value="NITRATE_NITRITE SENSOR PROTEIN NARQ"/>
    <property type="match status" value="1"/>
</dbReference>
<evidence type="ECO:0000256" key="3">
    <source>
        <dbReference type="ARBA" id="ARBA00022679"/>
    </source>
</evidence>
<dbReference type="InterPro" id="IPR050482">
    <property type="entry name" value="Sensor_HK_TwoCompSys"/>
</dbReference>
<dbReference type="EMBL" id="SNXE01000002">
    <property type="protein sequence ID" value="TDP11960.1"/>
    <property type="molecule type" value="Genomic_DNA"/>
</dbReference>
<dbReference type="RefSeq" id="WP_133602722.1">
    <property type="nucleotide sequence ID" value="NZ_JAUFPJ010000002.1"/>
</dbReference>
<keyword evidence="5" id="KW-0902">Two-component regulatory system</keyword>
<evidence type="ECO:0000256" key="2">
    <source>
        <dbReference type="ARBA" id="ARBA00012438"/>
    </source>
</evidence>
<comment type="caution">
    <text evidence="7">The sequence shown here is derived from an EMBL/GenBank/DDBJ whole genome shotgun (WGS) entry which is preliminary data.</text>
</comment>
<dbReference type="AlphaFoldDB" id="A0A4R6N9L1"/>
<evidence type="ECO:0000256" key="1">
    <source>
        <dbReference type="ARBA" id="ARBA00000085"/>
    </source>
</evidence>
<evidence type="ECO:0000313" key="8">
    <source>
        <dbReference type="Proteomes" id="UP000295357"/>
    </source>
</evidence>
<comment type="catalytic activity">
    <reaction evidence="1">
        <text>ATP + protein L-histidine = ADP + protein N-phospho-L-histidine.</text>
        <dbReference type="EC" id="2.7.13.3"/>
    </reaction>
</comment>
<proteinExistence type="predicted"/>
<dbReference type="OrthoDB" id="9147043at2"/>
<dbReference type="PANTHER" id="PTHR24421">
    <property type="entry name" value="NITRATE/NITRITE SENSOR PROTEIN NARX-RELATED"/>
    <property type="match status" value="1"/>
</dbReference>
<dbReference type="Proteomes" id="UP000295357">
    <property type="component" value="Unassembled WGS sequence"/>
</dbReference>
<dbReference type="Pfam" id="PF02518">
    <property type="entry name" value="HATPase_c"/>
    <property type="match status" value="1"/>
</dbReference>
<evidence type="ECO:0000313" key="7">
    <source>
        <dbReference type="EMBL" id="TDP11960.1"/>
    </source>
</evidence>
<dbReference type="EC" id="2.7.13.3" evidence="2"/>